<dbReference type="CTD" id="20235905"/>
<evidence type="ECO:0000313" key="4">
    <source>
        <dbReference type="Proteomes" id="UP000030746"/>
    </source>
</evidence>
<dbReference type="HOGENOM" id="CLU_039882_0_0_1"/>
<feature type="transmembrane region" description="Helical" evidence="2">
    <location>
        <begin position="12"/>
        <end position="33"/>
    </location>
</feature>
<name>V4AJK4_LOTGI</name>
<keyword evidence="2" id="KW-1133">Transmembrane helix</keyword>
<keyword evidence="2" id="KW-0812">Transmembrane</keyword>
<gene>
    <name evidence="3" type="ORF">LOTGIDRAFT_153217</name>
</gene>
<dbReference type="InterPro" id="IPR024131">
    <property type="entry name" value="UPF0489"/>
</dbReference>
<dbReference type="AlphaFoldDB" id="V4AJK4"/>
<dbReference type="Pfam" id="PF12640">
    <property type="entry name" value="UPF0489"/>
    <property type="match status" value="1"/>
</dbReference>
<dbReference type="EMBL" id="KB201890">
    <property type="protein sequence ID" value="ESO93756.1"/>
    <property type="molecule type" value="Genomic_DNA"/>
</dbReference>
<comment type="similarity">
    <text evidence="1">Belongs to the UPF0489 family.</text>
</comment>
<dbReference type="GeneID" id="20235905"/>
<dbReference type="Proteomes" id="UP000030746">
    <property type="component" value="Unassembled WGS sequence"/>
</dbReference>
<dbReference type="OrthoDB" id="418142at2759"/>
<dbReference type="PANTHER" id="PTHR13225:SF3">
    <property type="entry name" value="UPF0489 PROTEIN C5ORF22"/>
    <property type="match status" value="1"/>
</dbReference>
<keyword evidence="2" id="KW-0472">Membrane</keyword>
<dbReference type="KEGG" id="lgi:LOTGIDRAFT_153217"/>
<proteinExistence type="inferred from homology"/>
<keyword evidence="4" id="KW-1185">Reference proteome</keyword>
<evidence type="ECO:0000256" key="2">
    <source>
        <dbReference type="SAM" id="Phobius"/>
    </source>
</evidence>
<protein>
    <submittedName>
        <fullName evidence="3">Uncharacterized protein</fullName>
    </submittedName>
</protein>
<organism evidence="3 4">
    <name type="scientific">Lottia gigantea</name>
    <name type="common">Giant owl limpet</name>
    <dbReference type="NCBI Taxonomy" id="225164"/>
    <lineage>
        <taxon>Eukaryota</taxon>
        <taxon>Metazoa</taxon>
        <taxon>Spiralia</taxon>
        <taxon>Lophotrochozoa</taxon>
        <taxon>Mollusca</taxon>
        <taxon>Gastropoda</taxon>
        <taxon>Patellogastropoda</taxon>
        <taxon>Lottioidea</taxon>
        <taxon>Lottiidae</taxon>
        <taxon>Lottia</taxon>
    </lineage>
</organism>
<evidence type="ECO:0000256" key="1">
    <source>
        <dbReference type="ARBA" id="ARBA00007099"/>
    </source>
</evidence>
<dbReference type="PANTHER" id="PTHR13225">
    <property type="entry name" value="MISEXPRESSION SUPPRESSOR OF RAS 6"/>
    <property type="match status" value="1"/>
</dbReference>
<sequence length="520" mass="61500">MSRLTPYRVFEVTVFFCVVWTFLTTLCWTWFLWTDHMVKSSDISTVQEYWEPVVRLESDLLFEPLRLQNPLTRVSPRPKVTPVYIVEEHHEVLTYWYNAANRGLLPTQNNTLFHIDAHQDGASPENWQAVPFFRFPVSEHEIRLMMQQNDAFIFESVITGFINRWIYVFSSWDPEQKLEDDYLIYTKYIGAYTMASENKTNAICECDFEEEQRYCMLQIGDRESQQSIEIPPDHCDIKRIVKTEYMSEQKAIELLKTTDWLSPTENLVLDIDEDFYGCEASCMPLYDVGILEPEIQMLKGLIARIFCPMNTLQERKLDQIFYRLTQRFIGWKPNNQNKTKFLQEKKEFIEIVIKEVETVVDMNKVQKCHRNTLFRAYLRMLLKKFEKYTDDQLRALGEVGLCLGGTPKAAEFEYQRGARICDGYNRPNESMVYFHTPTVQEIIDRTIQLGEILQLLPEPDVVTICRSMRDGYTPRKFFHKIEHDVLKLLEDNFEKVTNDSVHYDNDLLGGRYGWPDRHEV</sequence>
<evidence type="ECO:0000313" key="3">
    <source>
        <dbReference type="EMBL" id="ESO93756.1"/>
    </source>
</evidence>
<dbReference type="RefSeq" id="XP_009055384.1">
    <property type="nucleotide sequence ID" value="XM_009057136.1"/>
</dbReference>
<dbReference type="OMA" id="YTPRSHF"/>
<accession>V4AJK4</accession>
<reference evidence="3 4" key="1">
    <citation type="journal article" date="2013" name="Nature">
        <title>Insights into bilaterian evolution from three spiralian genomes.</title>
        <authorList>
            <person name="Simakov O."/>
            <person name="Marletaz F."/>
            <person name="Cho S.J."/>
            <person name="Edsinger-Gonzales E."/>
            <person name="Havlak P."/>
            <person name="Hellsten U."/>
            <person name="Kuo D.H."/>
            <person name="Larsson T."/>
            <person name="Lv J."/>
            <person name="Arendt D."/>
            <person name="Savage R."/>
            <person name="Osoegawa K."/>
            <person name="de Jong P."/>
            <person name="Grimwood J."/>
            <person name="Chapman J.A."/>
            <person name="Shapiro H."/>
            <person name="Aerts A."/>
            <person name="Otillar R.P."/>
            <person name="Terry A.Y."/>
            <person name="Boore J.L."/>
            <person name="Grigoriev I.V."/>
            <person name="Lindberg D.R."/>
            <person name="Seaver E.C."/>
            <person name="Weisblat D.A."/>
            <person name="Putnam N.H."/>
            <person name="Rokhsar D.S."/>
        </authorList>
    </citation>
    <scope>NUCLEOTIDE SEQUENCE [LARGE SCALE GENOMIC DNA]</scope>
</reference>